<sequence length="538" mass="59882">MAAAEPDFLALVETNRFQPAATTGATSTNAHAQLQQQRKAYWKELITLRLAPPAVCTVLNIPRFRLTENLLREVVNRGSSRMLLVSHLRDANKTVISPTTKDLQTQCQKSPVVYDVIVHFAGGVERGGVLSGVGDSYYRGDMIYLIKNLPKFSKSEKYAVSTKDVHQWLINGAIDEIESVRMLSANVSTMQQTLQQLEIDINSIHLKPIYNEQGRAIVGSQLHDAREVRFKSLQDEKKQSQRRLLEAEQSLESERARHFSACPLLISQRGLDAATGNVSFSVNLLAEGKTRDYYSDLISKKTDFWSAPMYATLDMMADCKQKSNMPIKNVGTTDRTEHLVDVGSVSVIMLPDGFGVHEAFVTSAKHDEDGGARSHHRIFHGHLRDGAYHEGTLHSDSGVYSGAFRSNEPCGQGKMKYIDAIILTGGFALSIAEDDSPLGPNPYLRGSPHGDVKIQYRCGASYEGEMRLGRVTGNGIYRYPSDEVIKENKRNDLMMSFVEIKGQYVDGMLQNHDNDNKGRGPSNLLMSFMFGGKRFWGP</sequence>
<evidence type="ECO:0000256" key="2">
    <source>
        <dbReference type="SAM" id="Coils"/>
    </source>
</evidence>
<evidence type="ECO:0000313" key="3">
    <source>
        <dbReference type="EMBL" id="KAL3781390.1"/>
    </source>
</evidence>
<dbReference type="AlphaFoldDB" id="A0ABD3NZQ2"/>
<accession>A0ABD3NZQ2</accession>
<dbReference type="Pfam" id="PF02493">
    <property type="entry name" value="MORN"/>
    <property type="match status" value="2"/>
</dbReference>
<evidence type="ECO:0000256" key="1">
    <source>
        <dbReference type="ARBA" id="ARBA00022737"/>
    </source>
</evidence>
<dbReference type="InterPro" id="IPR003409">
    <property type="entry name" value="MORN"/>
</dbReference>
<reference evidence="3 4" key="1">
    <citation type="submission" date="2024-10" db="EMBL/GenBank/DDBJ databases">
        <title>Updated reference genomes for cyclostephanoid diatoms.</title>
        <authorList>
            <person name="Roberts W.R."/>
            <person name="Alverson A.J."/>
        </authorList>
    </citation>
    <scope>NUCLEOTIDE SEQUENCE [LARGE SCALE GENOMIC DNA]</scope>
    <source>
        <strain evidence="3 4">AJA276-08</strain>
    </source>
</reference>
<keyword evidence="4" id="KW-1185">Reference proteome</keyword>
<dbReference type="Proteomes" id="UP001530315">
    <property type="component" value="Unassembled WGS sequence"/>
</dbReference>
<dbReference type="SUPFAM" id="SSF82185">
    <property type="entry name" value="Histone H3 K4-specific methyltransferase SET7/9 N-terminal domain"/>
    <property type="match status" value="1"/>
</dbReference>
<name>A0ABD3NZQ2_9STRA</name>
<comment type="caution">
    <text evidence="3">The sequence shown here is derived from an EMBL/GenBank/DDBJ whole genome shotgun (WGS) entry which is preliminary data.</text>
</comment>
<dbReference type="EMBL" id="JALLAZ020001068">
    <property type="protein sequence ID" value="KAL3781390.1"/>
    <property type="molecule type" value="Genomic_DNA"/>
</dbReference>
<proteinExistence type="predicted"/>
<keyword evidence="2" id="KW-0175">Coiled coil</keyword>
<gene>
    <name evidence="3" type="ORF">ACHAW5_010286</name>
</gene>
<evidence type="ECO:0000313" key="4">
    <source>
        <dbReference type="Proteomes" id="UP001530315"/>
    </source>
</evidence>
<organism evidence="3 4">
    <name type="scientific">Stephanodiscus triporus</name>
    <dbReference type="NCBI Taxonomy" id="2934178"/>
    <lineage>
        <taxon>Eukaryota</taxon>
        <taxon>Sar</taxon>
        <taxon>Stramenopiles</taxon>
        <taxon>Ochrophyta</taxon>
        <taxon>Bacillariophyta</taxon>
        <taxon>Coscinodiscophyceae</taxon>
        <taxon>Thalassiosirophycidae</taxon>
        <taxon>Stephanodiscales</taxon>
        <taxon>Stephanodiscaceae</taxon>
        <taxon>Stephanodiscus</taxon>
    </lineage>
</organism>
<feature type="coiled-coil region" evidence="2">
    <location>
        <begin position="230"/>
        <end position="257"/>
    </location>
</feature>
<dbReference type="SMART" id="SM00698">
    <property type="entry name" value="MORN"/>
    <property type="match status" value="2"/>
</dbReference>
<keyword evidence="1" id="KW-0677">Repeat</keyword>
<protein>
    <submittedName>
        <fullName evidence="3">Uncharacterized protein</fullName>
    </submittedName>
</protein>